<name>A0A836BTT0_9CHLO</name>
<reference evidence="2" key="1">
    <citation type="journal article" date="2020" name="bioRxiv">
        <title>Comparative genomics of Chlamydomonas.</title>
        <authorList>
            <person name="Craig R.J."/>
            <person name="Hasan A.R."/>
            <person name="Ness R.W."/>
            <person name="Keightley P.D."/>
        </authorList>
    </citation>
    <scope>NUCLEOTIDE SEQUENCE</scope>
    <source>
        <strain evidence="2">CCAP 11/70</strain>
    </source>
</reference>
<accession>A0A836BTT0</accession>
<evidence type="ECO:0000313" key="3">
    <source>
        <dbReference type="Proteomes" id="UP000612055"/>
    </source>
</evidence>
<gene>
    <name evidence="2" type="ORF">HYH03_014146</name>
</gene>
<keyword evidence="3" id="KW-1185">Reference proteome</keyword>
<feature type="region of interest" description="Disordered" evidence="1">
    <location>
        <begin position="1"/>
        <end position="20"/>
    </location>
</feature>
<sequence length="81" mass="8245">MSQPQESQPKPPVPQKKSSKGLLGVIDAVASTIESGVGVAFDMTGRAVNKISDVTVSAGKATIGVAGKTVDKTVEHVVKGK</sequence>
<dbReference type="AlphaFoldDB" id="A0A836BTT0"/>
<evidence type="ECO:0000313" key="2">
    <source>
        <dbReference type="EMBL" id="KAG2487164.1"/>
    </source>
</evidence>
<organism evidence="2 3">
    <name type="scientific">Edaphochlamys debaryana</name>
    <dbReference type="NCBI Taxonomy" id="47281"/>
    <lineage>
        <taxon>Eukaryota</taxon>
        <taxon>Viridiplantae</taxon>
        <taxon>Chlorophyta</taxon>
        <taxon>core chlorophytes</taxon>
        <taxon>Chlorophyceae</taxon>
        <taxon>CS clade</taxon>
        <taxon>Chlamydomonadales</taxon>
        <taxon>Chlamydomonadales incertae sedis</taxon>
        <taxon>Edaphochlamys</taxon>
    </lineage>
</organism>
<dbReference type="EMBL" id="JAEHOE010000100">
    <property type="protein sequence ID" value="KAG2487164.1"/>
    <property type="molecule type" value="Genomic_DNA"/>
</dbReference>
<protein>
    <submittedName>
        <fullName evidence="2">Uncharacterized protein</fullName>
    </submittedName>
</protein>
<comment type="caution">
    <text evidence="2">The sequence shown here is derived from an EMBL/GenBank/DDBJ whole genome shotgun (WGS) entry which is preliminary data.</text>
</comment>
<evidence type="ECO:0000256" key="1">
    <source>
        <dbReference type="SAM" id="MobiDB-lite"/>
    </source>
</evidence>
<proteinExistence type="predicted"/>
<dbReference type="Proteomes" id="UP000612055">
    <property type="component" value="Unassembled WGS sequence"/>
</dbReference>